<feature type="topological domain" description="Periplasmic" evidence="10">
    <location>
        <begin position="25"/>
        <end position="186"/>
    </location>
</feature>
<evidence type="ECO:0000313" key="11">
    <source>
        <dbReference type="EMBL" id="MFC6197207.1"/>
    </source>
</evidence>
<dbReference type="HAMAP" id="MF_00155">
    <property type="entry name" value="CtaG"/>
    <property type="match status" value="1"/>
</dbReference>
<dbReference type="SUPFAM" id="SSF110111">
    <property type="entry name" value="Ctag/Cox11"/>
    <property type="match status" value="1"/>
</dbReference>
<comment type="function">
    <text evidence="1 10">Exerts its effect at some terminal stage of cytochrome c oxidase synthesis, probably by being involved in the insertion of the copper B into subunit I.</text>
</comment>
<evidence type="ECO:0000256" key="4">
    <source>
        <dbReference type="ARBA" id="ARBA00015384"/>
    </source>
</evidence>
<evidence type="ECO:0000256" key="9">
    <source>
        <dbReference type="ARBA" id="ARBA00023136"/>
    </source>
</evidence>
<evidence type="ECO:0000256" key="3">
    <source>
        <dbReference type="ARBA" id="ARBA00009620"/>
    </source>
</evidence>
<keyword evidence="12" id="KW-1185">Reference proteome</keyword>
<sequence length="186" mass="20923">MRKSWIAGGFATIAVGMLGLAFASKPLYDTFCRVTGFGGTTREATERPDKVLDREINVRFDANVTDVPFQFRPVERMVTTKVGESNLVLYELTNTSDKPVKAIASYNVAPFKTGPYFTKLECFCFTEQEFAPGETVKLPVIFFVNPLIDEERQLDDVQTITLSYTFYRAKDDKQELASFGDLGSEH</sequence>
<dbReference type="Proteomes" id="UP001596303">
    <property type="component" value="Unassembled WGS sequence"/>
</dbReference>
<keyword evidence="7 10" id="KW-1133">Transmembrane helix</keyword>
<name>A0ABW1S6Z6_9PROT</name>
<dbReference type="Gene3D" id="2.60.370.10">
    <property type="entry name" value="Ctag/Cox11"/>
    <property type="match status" value="1"/>
</dbReference>
<evidence type="ECO:0000256" key="8">
    <source>
        <dbReference type="ARBA" id="ARBA00023008"/>
    </source>
</evidence>
<feature type="topological domain" description="Cytoplasmic" evidence="10">
    <location>
        <begin position="1"/>
        <end position="6"/>
    </location>
</feature>
<evidence type="ECO:0000256" key="5">
    <source>
        <dbReference type="ARBA" id="ARBA00022692"/>
    </source>
</evidence>
<comment type="caution">
    <text evidence="11">The sequence shown here is derived from an EMBL/GenBank/DDBJ whole genome shotgun (WGS) entry which is preliminary data.</text>
</comment>
<reference evidence="12" key="1">
    <citation type="journal article" date="2019" name="Int. J. Syst. Evol. Microbiol.">
        <title>The Global Catalogue of Microorganisms (GCM) 10K type strain sequencing project: providing services to taxonomists for standard genome sequencing and annotation.</title>
        <authorList>
            <consortium name="The Broad Institute Genomics Platform"/>
            <consortium name="The Broad Institute Genome Sequencing Center for Infectious Disease"/>
            <person name="Wu L."/>
            <person name="Ma J."/>
        </authorList>
    </citation>
    <scope>NUCLEOTIDE SEQUENCE [LARGE SCALE GENOMIC DNA]</scope>
    <source>
        <strain evidence="12">CGMCC-1.15741</strain>
    </source>
</reference>
<keyword evidence="8 10" id="KW-0186">Copper</keyword>
<keyword evidence="9 10" id="KW-0472">Membrane</keyword>
<keyword evidence="6 10" id="KW-0735">Signal-anchor</keyword>
<dbReference type="PANTHER" id="PTHR21320">
    <property type="entry name" value="CYTOCHROME C OXIDASE ASSEMBLY PROTEIN COX11-RELATED"/>
    <property type="match status" value="1"/>
</dbReference>
<proteinExistence type="inferred from homology"/>
<keyword evidence="10" id="KW-0997">Cell inner membrane</keyword>
<evidence type="ECO:0000256" key="6">
    <source>
        <dbReference type="ARBA" id="ARBA00022968"/>
    </source>
</evidence>
<dbReference type="InterPro" id="IPR023471">
    <property type="entry name" value="CtaG/Cox11_dom_sf"/>
</dbReference>
<evidence type="ECO:0000256" key="10">
    <source>
        <dbReference type="HAMAP-Rule" id="MF_00155"/>
    </source>
</evidence>
<dbReference type="RefSeq" id="WP_377375759.1">
    <property type="nucleotide sequence ID" value="NZ_JBHSSW010000004.1"/>
</dbReference>
<dbReference type="InterPro" id="IPR007533">
    <property type="entry name" value="Cyt_c_oxidase_assmbl_CtaG"/>
</dbReference>
<comment type="subcellular location">
    <subcellularLocation>
        <location evidence="2 10">Cell inner membrane</location>
        <topology evidence="2 10">Single-pass type II membrane protein</topology>
        <orientation evidence="2 10">Periplasmic side</orientation>
    </subcellularLocation>
</comment>
<dbReference type="PIRSF" id="PIRSF005413">
    <property type="entry name" value="COX11"/>
    <property type="match status" value="1"/>
</dbReference>
<dbReference type="EMBL" id="JBHSSW010000004">
    <property type="protein sequence ID" value="MFC6197207.1"/>
    <property type="molecule type" value="Genomic_DNA"/>
</dbReference>
<dbReference type="Pfam" id="PF04442">
    <property type="entry name" value="CtaG_Cox11"/>
    <property type="match status" value="1"/>
</dbReference>
<accession>A0ABW1S6Z6</accession>
<dbReference type="PANTHER" id="PTHR21320:SF3">
    <property type="entry name" value="CYTOCHROME C OXIDASE ASSEMBLY PROTEIN COX11, MITOCHONDRIAL-RELATED"/>
    <property type="match status" value="1"/>
</dbReference>
<evidence type="ECO:0000256" key="7">
    <source>
        <dbReference type="ARBA" id="ARBA00022989"/>
    </source>
</evidence>
<dbReference type="NCBIfam" id="NF003465">
    <property type="entry name" value="PRK05089.1"/>
    <property type="match status" value="1"/>
</dbReference>
<protein>
    <recommendedName>
        <fullName evidence="4 10">Cytochrome c oxidase assembly protein CtaG</fullName>
    </recommendedName>
</protein>
<keyword evidence="10" id="KW-1003">Cell membrane</keyword>
<evidence type="ECO:0000256" key="2">
    <source>
        <dbReference type="ARBA" id="ARBA00004382"/>
    </source>
</evidence>
<evidence type="ECO:0000256" key="1">
    <source>
        <dbReference type="ARBA" id="ARBA00004007"/>
    </source>
</evidence>
<organism evidence="11 12">
    <name type="scientific">Ponticaulis profundi</name>
    <dbReference type="NCBI Taxonomy" id="2665222"/>
    <lineage>
        <taxon>Bacteria</taxon>
        <taxon>Pseudomonadati</taxon>
        <taxon>Pseudomonadota</taxon>
        <taxon>Alphaproteobacteria</taxon>
        <taxon>Hyphomonadales</taxon>
        <taxon>Hyphomonadaceae</taxon>
        <taxon>Ponticaulis</taxon>
    </lineage>
</organism>
<gene>
    <name evidence="10" type="primary">ctaG</name>
    <name evidence="11" type="ORF">ACFQDM_03915</name>
</gene>
<evidence type="ECO:0000313" key="12">
    <source>
        <dbReference type="Proteomes" id="UP001596303"/>
    </source>
</evidence>
<keyword evidence="5 10" id="KW-0812">Transmembrane</keyword>
<comment type="similarity">
    <text evidence="3 10">Belongs to the COX11/CtaG family.</text>
</comment>